<dbReference type="EMBL" id="JAOBTW010000021">
    <property type="protein sequence ID" value="MDZ7283400.1"/>
    <property type="molecule type" value="Genomic_DNA"/>
</dbReference>
<feature type="transmembrane region" description="Helical" evidence="1">
    <location>
        <begin position="29"/>
        <end position="49"/>
    </location>
</feature>
<accession>A0ABU5LTY8</accession>
<dbReference type="RefSeq" id="WP_322540039.1">
    <property type="nucleotide sequence ID" value="NZ_JAOBTW010000021.1"/>
</dbReference>
<name>A0ABU5LTY8_9SPHN</name>
<comment type="caution">
    <text evidence="2">The sequence shown here is derived from an EMBL/GenBank/DDBJ whole genome shotgun (WGS) entry which is preliminary data.</text>
</comment>
<gene>
    <name evidence="2" type="ORF">N4G62_15330</name>
</gene>
<evidence type="ECO:0000256" key="1">
    <source>
        <dbReference type="SAM" id="Phobius"/>
    </source>
</evidence>
<protein>
    <recommendedName>
        <fullName evidence="4">Holin</fullName>
    </recommendedName>
</protein>
<evidence type="ECO:0000313" key="2">
    <source>
        <dbReference type="EMBL" id="MDZ7283400.1"/>
    </source>
</evidence>
<dbReference type="Proteomes" id="UP001292182">
    <property type="component" value="Unassembled WGS sequence"/>
</dbReference>
<evidence type="ECO:0000313" key="3">
    <source>
        <dbReference type="Proteomes" id="UP001292182"/>
    </source>
</evidence>
<organism evidence="2 3">
    <name type="scientific">Sphingomonas sanguinis</name>
    <dbReference type="NCBI Taxonomy" id="33051"/>
    <lineage>
        <taxon>Bacteria</taxon>
        <taxon>Pseudomonadati</taxon>
        <taxon>Pseudomonadota</taxon>
        <taxon>Alphaproteobacteria</taxon>
        <taxon>Sphingomonadales</taxon>
        <taxon>Sphingomonadaceae</taxon>
        <taxon>Sphingomonas</taxon>
    </lineage>
</organism>
<sequence length="148" mass="16231">MTSITVNKPAGWGEARVAEKRARTNRRRAALAIVTTAVVLGFPFIDGFIDGVRGGAPQPTSEWVLDAMLAPVLLLAVLVAWRNWRDADEVQRLLAVQTWAVIGFSSFLLQAIVTIAAKYVPLSNPGYVAWLISAAFGLGFYFIRRVRS</sequence>
<proteinExistence type="predicted"/>
<keyword evidence="1" id="KW-0812">Transmembrane</keyword>
<evidence type="ECO:0008006" key="4">
    <source>
        <dbReference type="Google" id="ProtNLM"/>
    </source>
</evidence>
<keyword evidence="3" id="KW-1185">Reference proteome</keyword>
<keyword evidence="1" id="KW-1133">Transmembrane helix</keyword>
<feature type="transmembrane region" description="Helical" evidence="1">
    <location>
        <begin position="61"/>
        <end position="81"/>
    </location>
</feature>
<keyword evidence="1" id="KW-0472">Membrane</keyword>
<feature type="transmembrane region" description="Helical" evidence="1">
    <location>
        <begin position="127"/>
        <end position="143"/>
    </location>
</feature>
<feature type="transmembrane region" description="Helical" evidence="1">
    <location>
        <begin position="93"/>
        <end position="115"/>
    </location>
</feature>
<reference evidence="3" key="1">
    <citation type="submission" date="2023-07" db="EMBL/GenBank/DDBJ databases">
        <title>Whole genome sequence analysis of rice epiphytic Sphingomonas sanguinis OsEp_Plm_15B2.</title>
        <authorList>
            <person name="Sahu K.P."/>
            <person name="Asharani P."/>
            <person name="Reddy B."/>
            <person name="Kumar A."/>
        </authorList>
    </citation>
    <scope>NUCLEOTIDE SEQUENCE [LARGE SCALE GENOMIC DNA]</scope>
    <source>
        <strain evidence="3">OsEp_Plm_15B2</strain>
    </source>
</reference>